<dbReference type="WBParaSite" id="maker-E.canG7_contigs_8552-snap-gene-0.21-mRNA-1">
    <property type="protein sequence ID" value="maker-E.canG7_contigs_8552-snap-gene-0.21-mRNA-1"/>
    <property type="gene ID" value="EcG7_07571"/>
</dbReference>
<dbReference type="GO" id="GO:0031519">
    <property type="term" value="C:PcG protein complex"/>
    <property type="evidence" value="ECO:0007669"/>
    <property type="project" value="TreeGrafter"/>
</dbReference>
<feature type="compositionally biased region" description="Basic residues" evidence="8">
    <location>
        <begin position="526"/>
        <end position="535"/>
    </location>
</feature>
<evidence type="ECO:0000256" key="1">
    <source>
        <dbReference type="ARBA" id="ARBA00004123"/>
    </source>
</evidence>
<feature type="region of interest" description="Disordered" evidence="8">
    <location>
        <begin position="607"/>
        <end position="711"/>
    </location>
</feature>
<feature type="compositionally biased region" description="Polar residues" evidence="8">
    <location>
        <begin position="648"/>
        <end position="659"/>
    </location>
</feature>
<feature type="domain" description="C2H2-type" evidence="9">
    <location>
        <begin position="180"/>
        <end position="207"/>
    </location>
</feature>
<dbReference type="PROSITE" id="PS50157">
    <property type="entry name" value="ZINC_FINGER_C2H2_2"/>
    <property type="match status" value="5"/>
</dbReference>
<evidence type="ECO:0000256" key="6">
    <source>
        <dbReference type="ARBA" id="ARBA00023242"/>
    </source>
</evidence>
<feature type="region of interest" description="Disordered" evidence="8">
    <location>
        <begin position="317"/>
        <end position="341"/>
    </location>
</feature>
<evidence type="ECO:0000256" key="4">
    <source>
        <dbReference type="ARBA" id="ARBA00022771"/>
    </source>
</evidence>
<dbReference type="InterPro" id="IPR036236">
    <property type="entry name" value="Znf_C2H2_sf"/>
</dbReference>
<evidence type="ECO:0000256" key="2">
    <source>
        <dbReference type="ARBA" id="ARBA00022723"/>
    </source>
</evidence>
<dbReference type="PANTHER" id="PTHR14003:SF19">
    <property type="entry name" value="YY2 TRANSCRIPTION FACTOR"/>
    <property type="match status" value="1"/>
</dbReference>
<keyword evidence="4 7" id="KW-0863">Zinc-finger</keyword>
<dbReference type="FunFam" id="3.30.160.60:FF:000643">
    <property type="entry name" value="Zinc finger protein 668"/>
    <property type="match status" value="1"/>
</dbReference>
<feature type="region of interest" description="Disordered" evidence="8">
    <location>
        <begin position="735"/>
        <end position="762"/>
    </location>
</feature>
<dbReference type="Gene3D" id="3.30.160.60">
    <property type="entry name" value="Classic Zinc Finger"/>
    <property type="match status" value="4"/>
</dbReference>
<dbReference type="GO" id="GO:0000785">
    <property type="term" value="C:chromatin"/>
    <property type="evidence" value="ECO:0007669"/>
    <property type="project" value="TreeGrafter"/>
</dbReference>
<dbReference type="GO" id="GO:0000978">
    <property type="term" value="F:RNA polymerase II cis-regulatory region sequence-specific DNA binding"/>
    <property type="evidence" value="ECO:0007669"/>
    <property type="project" value="TreeGrafter"/>
</dbReference>
<keyword evidence="6" id="KW-0539">Nucleus</keyword>
<evidence type="ECO:0000313" key="10">
    <source>
        <dbReference type="Proteomes" id="UP000887562"/>
    </source>
</evidence>
<feature type="domain" description="C2H2-type" evidence="9">
    <location>
        <begin position="92"/>
        <end position="119"/>
    </location>
</feature>
<feature type="compositionally biased region" description="Basic and acidic residues" evidence="8">
    <location>
        <begin position="452"/>
        <end position="466"/>
    </location>
</feature>
<dbReference type="GO" id="GO:0000981">
    <property type="term" value="F:DNA-binding transcription factor activity, RNA polymerase II-specific"/>
    <property type="evidence" value="ECO:0007669"/>
    <property type="project" value="TreeGrafter"/>
</dbReference>
<keyword evidence="10" id="KW-1185">Reference proteome</keyword>
<sequence>MSKLDLHNVKNIVKKFGSLRGQVTKGDPSGTAARGNVLIRRVCFSRQDLSTHNSTTHKQDPRPYRCDQCGRQFSTCAYLSQHRRIHSGIKPYVCRYCDRKFTQLSHVQQHERIHTGEKPYKCATCFKSFTQMSNLQSHQRQHMKGKPHRCENCFMSYDTKEELDVHVQAKHSGNRYAKVLVCPACSKSYNSETYLAKHMERHKEAVTNANVSRFGALNTSAGALGALSGFMTSHHTGMGGRSMAPVTEHSLHEELQQRIGHPQDLQNLQRAAVAAAASIMSPMGPGSVSGLTGHDTNHLLHHLPTGLQGQLAVAQKGHQQTLHGGGTHPGGHSTPSGFPDTYQQHQMLAATSPYSNQMPSFLGRTSTDRQMPRFPPTPLDAGRKMMDFQAPPPPPPPMAHQQIALEHTVPPQPPSMQPPLPPQFQPPPPLPQQQQQQMRPFGHSPQAIGSGKSRDGGKTIGEDGKDVNSNAWEQGPVTPIPMDGQEDGAGGVSITGDEPGAPNLWTPHSAAKRLKPDPDERVGGYNHHHQHHHHQPQQPFETEYLRRSATAEAQYQQHMVPPQMPPTENSMEHVVDKLAKFWQRNSVSQGIDGKPGRDIRIEALLSGFPPNPVRERQEEGTDEEVVERLRHIPQSSSTTNRERDFRADTQSPRASQAVQEDSESAYCRSSANGGGEDREGDISRNGTTPPNYRVTYANAGNPTANDGGGNAENNYSAAANAFYGADAAARDLSVMRDDERTQQPTSAANEIGFAVHFSSQSQ</sequence>
<dbReference type="PROSITE" id="PS00028">
    <property type="entry name" value="ZINC_FINGER_C2H2_1"/>
    <property type="match status" value="5"/>
</dbReference>
<keyword evidence="3" id="KW-0677">Repeat</keyword>
<accession>A0A915F0L2</accession>
<dbReference type="AlphaFoldDB" id="A0A915F0L2"/>
<dbReference type="PANTHER" id="PTHR14003">
    <property type="entry name" value="TRANSCRIPTIONAL REPRESSOR PROTEIN YY"/>
    <property type="match status" value="1"/>
</dbReference>
<dbReference type="SMART" id="SM00355">
    <property type="entry name" value="ZnF_C2H2"/>
    <property type="match status" value="5"/>
</dbReference>
<feature type="domain" description="C2H2-type" evidence="9">
    <location>
        <begin position="120"/>
        <end position="147"/>
    </location>
</feature>
<evidence type="ECO:0000256" key="5">
    <source>
        <dbReference type="ARBA" id="ARBA00022833"/>
    </source>
</evidence>
<proteinExistence type="predicted"/>
<evidence type="ECO:0000256" key="7">
    <source>
        <dbReference type="PROSITE-ProRule" id="PRU00042"/>
    </source>
</evidence>
<evidence type="ECO:0000256" key="8">
    <source>
        <dbReference type="SAM" id="MobiDB-lite"/>
    </source>
</evidence>
<evidence type="ECO:0000256" key="3">
    <source>
        <dbReference type="ARBA" id="ARBA00022737"/>
    </source>
</evidence>
<dbReference type="InterPro" id="IPR013087">
    <property type="entry name" value="Znf_C2H2_type"/>
</dbReference>
<organism evidence="10 11">
    <name type="scientific">Echinococcus canadensis</name>
    <dbReference type="NCBI Taxonomy" id="519352"/>
    <lineage>
        <taxon>Eukaryota</taxon>
        <taxon>Metazoa</taxon>
        <taxon>Spiralia</taxon>
        <taxon>Lophotrochozoa</taxon>
        <taxon>Platyhelminthes</taxon>
        <taxon>Cestoda</taxon>
        <taxon>Eucestoda</taxon>
        <taxon>Cyclophyllidea</taxon>
        <taxon>Taeniidae</taxon>
        <taxon>Echinococcus</taxon>
        <taxon>Echinococcus canadensis group</taxon>
    </lineage>
</organism>
<comment type="subcellular location">
    <subcellularLocation>
        <location evidence="1">Nucleus</location>
    </subcellularLocation>
</comment>
<keyword evidence="2" id="KW-0479">Metal-binding</keyword>
<feature type="compositionally biased region" description="Low complexity" evidence="8">
    <location>
        <begin position="432"/>
        <end position="441"/>
    </location>
</feature>
<dbReference type="GO" id="GO:0005667">
    <property type="term" value="C:transcription regulator complex"/>
    <property type="evidence" value="ECO:0007669"/>
    <property type="project" value="TreeGrafter"/>
</dbReference>
<dbReference type="FunFam" id="3.30.160.60:FF:000358">
    <property type="entry name" value="zinc finger protein 24"/>
    <property type="match status" value="1"/>
</dbReference>
<dbReference type="Proteomes" id="UP000887562">
    <property type="component" value="Unplaced"/>
</dbReference>
<reference evidence="11" key="1">
    <citation type="submission" date="2022-11" db="UniProtKB">
        <authorList>
            <consortium name="WormBaseParasite"/>
        </authorList>
    </citation>
    <scope>IDENTIFICATION</scope>
</reference>
<keyword evidence="5" id="KW-0862">Zinc</keyword>
<feature type="domain" description="C2H2-type" evidence="9">
    <location>
        <begin position="148"/>
        <end position="176"/>
    </location>
</feature>
<protein>
    <submittedName>
        <fullName evidence="11">C2H2-type domain-containing protein</fullName>
    </submittedName>
</protein>
<dbReference type="SUPFAM" id="SSF57667">
    <property type="entry name" value="beta-beta-alpha zinc fingers"/>
    <property type="match status" value="3"/>
</dbReference>
<feature type="domain" description="C2H2-type" evidence="9">
    <location>
        <begin position="64"/>
        <end position="91"/>
    </location>
</feature>
<dbReference type="GO" id="GO:0008270">
    <property type="term" value="F:zinc ion binding"/>
    <property type="evidence" value="ECO:0007669"/>
    <property type="project" value="UniProtKB-KW"/>
</dbReference>
<evidence type="ECO:0000313" key="11">
    <source>
        <dbReference type="WBParaSite" id="maker-E.canG7_contigs_8552-snap-gene-0.21-mRNA-1"/>
    </source>
</evidence>
<name>A0A915F0L2_9CEST</name>
<dbReference type="FunFam" id="3.30.160.60:FF:001498">
    <property type="entry name" value="Zinc finger protein 404"/>
    <property type="match status" value="1"/>
</dbReference>
<feature type="region of interest" description="Disordered" evidence="8">
    <location>
        <begin position="363"/>
        <end position="570"/>
    </location>
</feature>
<dbReference type="Pfam" id="PF00096">
    <property type="entry name" value="zf-C2H2"/>
    <property type="match status" value="4"/>
</dbReference>
<evidence type="ECO:0000259" key="9">
    <source>
        <dbReference type="PROSITE" id="PS50157"/>
    </source>
</evidence>
<feature type="compositionally biased region" description="Pro residues" evidence="8">
    <location>
        <begin position="410"/>
        <end position="431"/>
    </location>
</feature>